<dbReference type="Proteomes" id="UP001459277">
    <property type="component" value="Unassembled WGS sequence"/>
</dbReference>
<accession>A0AAW2E111</accession>
<dbReference type="AlphaFoldDB" id="A0AAW2E111"/>
<reference evidence="2 3" key="1">
    <citation type="submission" date="2024-01" db="EMBL/GenBank/DDBJ databases">
        <title>A telomere-to-telomere, gap-free genome of sweet tea (Lithocarpus litseifolius).</title>
        <authorList>
            <person name="Zhou J."/>
        </authorList>
    </citation>
    <scope>NUCLEOTIDE SEQUENCE [LARGE SCALE GENOMIC DNA]</scope>
    <source>
        <strain evidence="2">Zhou-2022a</strain>
        <tissue evidence="2">Leaf</tissue>
    </source>
</reference>
<organism evidence="2 3">
    <name type="scientific">Lithocarpus litseifolius</name>
    <dbReference type="NCBI Taxonomy" id="425828"/>
    <lineage>
        <taxon>Eukaryota</taxon>
        <taxon>Viridiplantae</taxon>
        <taxon>Streptophyta</taxon>
        <taxon>Embryophyta</taxon>
        <taxon>Tracheophyta</taxon>
        <taxon>Spermatophyta</taxon>
        <taxon>Magnoliopsida</taxon>
        <taxon>eudicotyledons</taxon>
        <taxon>Gunneridae</taxon>
        <taxon>Pentapetalae</taxon>
        <taxon>rosids</taxon>
        <taxon>fabids</taxon>
        <taxon>Fagales</taxon>
        <taxon>Fagaceae</taxon>
        <taxon>Lithocarpus</taxon>
    </lineage>
</organism>
<feature type="compositionally biased region" description="Basic and acidic residues" evidence="1">
    <location>
        <begin position="21"/>
        <end position="42"/>
    </location>
</feature>
<comment type="caution">
    <text evidence="2">The sequence shown here is derived from an EMBL/GenBank/DDBJ whole genome shotgun (WGS) entry which is preliminary data.</text>
</comment>
<protein>
    <submittedName>
        <fullName evidence="2">Uncharacterized protein</fullName>
    </submittedName>
</protein>
<proteinExistence type="predicted"/>
<name>A0AAW2E111_9ROSI</name>
<feature type="region of interest" description="Disordered" evidence="1">
    <location>
        <begin position="1"/>
        <end position="46"/>
    </location>
</feature>
<evidence type="ECO:0000256" key="1">
    <source>
        <dbReference type="SAM" id="MobiDB-lite"/>
    </source>
</evidence>
<sequence length="173" mass="19208">MEDNVANITRSGKHYKPSFLKNDHPSKDIGEGFKSTEPKGKEEEEDRVFTQLKKTQAHDFVLGLLMASHKHRSSLLDALNGNEVPRETTPQEVLSLIRVEARTHPLLAFSDEELPLEGAMHTRPLQISIVCMSAKVPMVLINNGSALNICPFRTSLTIGLDVEISIPSPFPLL</sequence>
<gene>
    <name evidence="2" type="ORF">SO802_002532</name>
</gene>
<evidence type="ECO:0000313" key="3">
    <source>
        <dbReference type="Proteomes" id="UP001459277"/>
    </source>
</evidence>
<evidence type="ECO:0000313" key="2">
    <source>
        <dbReference type="EMBL" id="KAL0015463.1"/>
    </source>
</evidence>
<keyword evidence="3" id="KW-1185">Reference proteome</keyword>
<dbReference type="EMBL" id="JAZDWU010000001">
    <property type="protein sequence ID" value="KAL0015463.1"/>
    <property type="molecule type" value="Genomic_DNA"/>
</dbReference>
<feature type="compositionally biased region" description="Polar residues" evidence="1">
    <location>
        <begin position="1"/>
        <end position="10"/>
    </location>
</feature>